<dbReference type="Proteomes" id="UP000053328">
    <property type="component" value="Unassembled WGS sequence"/>
</dbReference>
<reference evidence="2 3" key="1">
    <citation type="submission" date="2015-01" db="EMBL/GenBank/DDBJ databases">
        <title>The Genome Sequence of Exophiala spinifera CBS89968.</title>
        <authorList>
            <consortium name="The Broad Institute Genomics Platform"/>
            <person name="Cuomo C."/>
            <person name="de Hoog S."/>
            <person name="Gorbushina A."/>
            <person name="Stielow B."/>
            <person name="Teixiera M."/>
            <person name="Abouelleil A."/>
            <person name="Chapman S.B."/>
            <person name="Priest M."/>
            <person name="Young S.K."/>
            <person name="Wortman J."/>
            <person name="Nusbaum C."/>
            <person name="Birren B."/>
        </authorList>
    </citation>
    <scope>NUCLEOTIDE SEQUENCE [LARGE SCALE GENOMIC DNA]</scope>
    <source>
        <strain evidence="2 3">CBS 89968</strain>
    </source>
</reference>
<protein>
    <submittedName>
        <fullName evidence="2">Uncharacterized protein</fullName>
    </submittedName>
</protein>
<dbReference type="EMBL" id="KN847497">
    <property type="protein sequence ID" value="KIW13291.1"/>
    <property type="molecule type" value="Genomic_DNA"/>
</dbReference>
<feature type="region of interest" description="Disordered" evidence="1">
    <location>
        <begin position="58"/>
        <end position="87"/>
    </location>
</feature>
<name>A0A0D1YDY8_9EURO</name>
<keyword evidence="3" id="KW-1185">Reference proteome</keyword>
<sequence>MVEEARNTHSSTYSEIANSALDVSLWQQLVGSDVAGGDMFLENLALEWTKVMVGNQTSETSPANFESGDPVETPSPAAENHGKDPVAARGRNLVGSWQGSPMRLLNSSVELLLLNQSLGEVYEYMMSGIAIRYLDYNCNLFAGSYRYSFVVNRPDNPPSEPGSIQAMAKAYTPPWKRATRSRSTVSRNQTELSPEILSSQTNKVTMIGIARFLDNFGSLYGNIIDAKTRKQNDRTLTAVLQAFSLQFSPSRKDDPSSIPEPDHLKNPGCSTTFEAMSGASVSTTTHIFVTAWLNAYEHLIEPQQCPSFLRFYAVFLFMMTTVPSEALVGLQAPVDTLNILDSALRQMQELRKLIDSHCSHLDNTSIYKFLFQSCLDIFGWYAYLRDTISSVLNARTCILDDAPLRLKATTATREASCAYVSAFDIKVPSCCQSAAGDLFHLFRQVIRLRDAADTTSVSNVSIDVANLQGRVRESINTMNAYTSLYGSWLEQCIISFYRLSEESKLSSAFLLLFWNLARFQLVEQLHIATDVLPADETCSILEQAQALQASAVQSAAATARRIADISATGQFRLLNSTQARLQFVCHHANTSLVVLSLVKAIEHTIDLNVSPQCEDMSTYNLSSSLDSTRVWIDDIKPLLTCLLTVASTISGSYTARPALQQLMQQYGDILMDCWSHEEATKAL</sequence>
<proteinExistence type="predicted"/>
<dbReference type="AlphaFoldDB" id="A0A0D1YDY8"/>
<accession>A0A0D1YDY8</accession>
<evidence type="ECO:0000313" key="2">
    <source>
        <dbReference type="EMBL" id="KIW13291.1"/>
    </source>
</evidence>
<dbReference type="GeneID" id="27335562"/>
<dbReference type="VEuPathDB" id="FungiDB:PV08_08479"/>
<dbReference type="OrthoDB" id="5958943at2759"/>
<organism evidence="2 3">
    <name type="scientific">Exophiala spinifera</name>
    <dbReference type="NCBI Taxonomy" id="91928"/>
    <lineage>
        <taxon>Eukaryota</taxon>
        <taxon>Fungi</taxon>
        <taxon>Dikarya</taxon>
        <taxon>Ascomycota</taxon>
        <taxon>Pezizomycotina</taxon>
        <taxon>Eurotiomycetes</taxon>
        <taxon>Chaetothyriomycetidae</taxon>
        <taxon>Chaetothyriales</taxon>
        <taxon>Herpotrichiellaceae</taxon>
        <taxon>Exophiala</taxon>
    </lineage>
</organism>
<dbReference type="STRING" id="91928.A0A0D1YDY8"/>
<dbReference type="HOGENOM" id="CLU_012318_0_0_1"/>
<evidence type="ECO:0000313" key="3">
    <source>
        <dbReference type="Proteomes" id="UP000053328"/>
    </source>
</evidence>
<gene>
    <name evidence="2" type="ORF">PV08_08479</name>
</gene>
<evidence type="ECO:0000256" key="1">
    <source>
        <dbReference type="SAM" id="MobiDB-lite"/>
    </source>
</evidence>
<dbReference type="RefSeq" id="XP_016233507.1">
    <property type="nucleotide sequence ID" value="XM_016382804.1"/>
</dbReference>